<protein>
    <recommendedName>
        <fullName evidence="4">Holin</fullName>
    </recommendedName>
</protein>
<dbReference type="EMBL" id="MH598799">
    <property type="protein sequence ID" value="AXH71702.1"/>
    <property type="molecule type" value="Genomic_DNA"/>
</dbReference>
<feature type="transmembrane region" description="Helical" evidence="1">
    <location>
        <begin position="63"/>
        <end position="84"/>
    </location>
</feature>
<reference evidence="2 3" key="1">
    <citation type="journal article" date="2019" name="Environ. Microbiol.">
        <title>Pelagiphages in the Podoviridae family integrate into host genomes.</title>
        <authorList>
            <person name="Zhao Y."/>
            <person name="Qin F."/>
            <person name="Zhang R."/>
            <person name="Giovannoni S.J."/>
            <person name="Zhang Z."/>
            <person name="Sun J."/>
            <person name="Du S."/>
            <person name="Rensing C."/>
        </authorList>
    </citation>
    <scope>NUCLEOTIDE SEQUENCE [LARGE SCALE GENOMIC DNA]</scope>
</reference>
<evidence type="ECO:0008006" key="4">
    <source>
        <dbReference type="Google" id="ProtNLM"/>
    </source>
</evidence>
<proteinExistence type="predicted"/>
<feature type="transmembrane region" description="Helical" evidence="1">
    <location>
        <begin position="96"/>
        <end position="114"/>
    </location>
</feature>
<accession>A0A4Y1NU52</accession>
<evidence type="ECO:0000313" key="3">
    <source>
        <dbReference type="Proteomes" id="UP000320575"/>
    </source>
</evidence>
<keyword evidence="1" id="KW-0472">Membrane</keyword>
<dbReference type="Proteomes" id="UP000320575">
    <property type="component" value="Segment"/>
</dbReference>
<gene>
    <name evidence="2" type="ORF">P025_gp28</name>
</gene>
<evidence type="ECO:0000256" key="1">
    <source>
        <dbReference type="SAM" id="Phobius"/>
    </source>
</evidence>
<sequence length="119" mass="13546">MLNFLLPILKNPITNLIVSKTIGAIEHKLEKDKIIRAREIEASKEIAIQQVISSEKSWKDEWLTVYTTLIISACFIPQLQPFIAKGFEILKSAPNEILWAILIVYSGSFGLNVMDKFKK</sequence>
<keyword evidence="1" id="KW-1133">Transmembrane helix</keyword>
<organism evidence="2 3">
    <name type="scientific">Pelagibacter phage HTVC025P</name>
    <dbReference type="NCBI Taxonomy" id="2259657"/>
    <lineage>
        <taxon>Viruses</taxon>
        <taxon>Duplodnaviria</taxon>
        <taxon>Heunggongvirae</taxon>
        <taxon>Uroviricota</taxon>
        <taxon>Caudoviricetes</taxon>
        <taxon>Autographivirales</taxon>
        <taxon>Autographivirales incertae sedis</taxon>
        <taxon>Thoosavirus</taxon>
        <taxon>Thoosavirus HTVC025P</taxon>
    </lineage>
</organism>
<name>A0A4Y1NU52_9CAUD</name>
<keyword evidence="3" id="KW-1185">Reference proteome</keyword>
<keyword evidence="1" id="KW-0812">Transmembrane</keyword>
<evidence type="ECO:0000313" key="2">
    <source>
        <dbReference type="EMBL" id="AXH71702.1"/>
    </source>
</evidence>